<organism evidence="1 2">
    <name type="scientific">Araneus ventricosus</name>
    <name type="common">Orbweaver spider</name>
    <name type="synonym">Epeira ventricosa</name>
    <dbReference type="NCBI Taxonomy" id="182803"/>
    <lineage>
        <taxon>Eukaryota</taxon>
        <taxon>Metazoa</taxon>
        <taxon>Ecdysozoa</taxon>
        <taxon>Arthropoda</taxon>
        <taxon>Chelicerata</taxon>
        <taxon>Arachnida</taxon>
        <taxon>Araneae</taxon>
        <taxon>Araneomorphae</taxon>
        <taxon>Entelegynae</taxon>
        <taxon>Araneoidea</taxon>
        <taxon>Araneidae</taxon>
        <taxon>Araneus</taxon>
    </lineage>
</organism>
<sequence>MECEVPGEAIECTSDIEFLKPLPMARVSAILVRRGPTKFRCCSSVCGMARKFRRIVGKCSDIKGRESMDGDLSTVPTGFCILCIRRGCGASGRIQRGN</sequence>
<dbReference type="AlphaFoldDB" id="A0A4Y2LQJ0"/>
<comment type="caution">
    <text evidence="1">The sequence shown here is derived from an EMBL/GenBank/DDBJ whole genome shotgun (WGS) entry which is preliminary data.</text>
</comment>
<dbReference type="Proteomes" id="UP000499080">
    <property type="component" value="Unassembled WGS sequence"/>
</dbReference>
<name>A0A4Y2LQJ0_ARAVE</name>
<dbReference type="EMBL" id="BGPR01006045">
    <property type="protein sequence ID" value="GBN15627.1"/>
    <property type="molecule type" value="Genomic_DNA"/>
</dbReference>
<evidence type="ECO:0000313" key="2">
    <source>
        <dbReference type="Proteomes" id="UP000499080"/>
    </source>
</evidence>
<keyword evidence="2" id="KW-1185">Reference proteome</keyword>
<protein>
    <submittedName>
        <fullName evidence="1">Uncharacterized protein</fullName>
    </submittedName>
</protein>
<proteinExistence type="predicted"/>
<evidence type="ECO:0000313" key="1">
    <source>
        <dbReference type="EMBL" id="GBN15627.1"/>
    </source>
</evidence>
<gene>
    <name evidence="1" type="ORF">AVEN_51241_1</name>
</gene>
<accession>A0A4Y2LQJ0</accession>
<reference evidence="1 2" key="1">
    <citation type="journal article" date="2019" name="Sci. Rep.">
        <title>Orb-weaving spider Araneus ventricosus genome elucidates the spidroin gene catalogue.</title>
        <authorList>
            <person name="Kono N."/>
            <person name="Nakamura H."/>
            <person name="Ohtoshi R."/>
            <person name="Moran D.A.P."/>
            <person name="Shinohara A."/>
            <person name="Yoshida Y."/>
            <person name="Fujiwara M."/>
            <person name="Mori M."/>
            <person name="Tomita M."/>
            <person name="Arakawa K."/>
        </authorList>
    </citation>
    <scope>NUCLEOTIDE SEQUENCE [LARGE SCALE GENOMIC DNA]</scope>
</reference>